<dbReference type="Gene3D" id="3.30.465.10">
    <property type="match status" value="1"/>
</dbReference>
<evidence type="ECO:0000313" key="8">
    <source>
        <dbReference type="Proteomes" id="UP000439903"/>
    </source>
</evidence>
<proteinExistence type="inferred from homology"/>
<evidence type="ECO:0000259" key="6">
    <source>
        <dbReference type="PROSITE" id="PS51387"/>
    </source>
</evidence>
<dbReference type="EMBL" id="WTPW01000276">
    <property type="protein sequence ID" value="KAF0527634.1"/>
    <property type="molecule type" value="Genomic_DNA"/>
</dbReference>
<evidence type="ECO:0000256" key="5">
    <source>
        <dbReference type="ARBA" id="ARBA00023002"/>
    </source>
</evidence>
<dbReference type="OrthoDB" id="415825at2759"/>
<reference evidence="7 8" key="1">
    <citation type="journal article" date="2019" name="Environ. Microbiol.">
        <title>At the nexus of three kingdoms: the genome of the mycorrhizal fungus Gigaspora margarita provides insights into plant, endobacterial and fungal interactions.</title>
        <authorList>
            <person name="Venice F."/>
            <person name="Ghignone S."/>
            <person name="Salvioli di Fossalunga A."/>
            <person name="Amselem J."/>
            <person name="Novero M."/>
            <person name="Xianan X."/>
            <person name="Sedzielewska Toro K."/>
            <person name="Morin E."/>
            <person name="Lipzen A."/>
            <person name="Grigoriev I.V."/>
            <person name="Henrissat B."/>
            <person name="Martin F.M."/>
            <person name="Bonfante P."/>
        </authorList>
    </citation>
    <scope>NUCLEOTIDE SEQUENCE [LARGE SCALE GENOMIC DNA]</scope>
    <source>
        <strain evidence="7 8">BEG34</strain>
    </source>
</reference>
<dbReference type="InterPro" id="IPR006094">
    <property type="entry name" value="Oxid_FAD_bind_N"/>
</dbReference>
<dbReference type="PROSITE" id="PS51387">
    <property type="entry name" value="FAD_PCMH"/>
    <property type="match status" value="1"/>
</dbReference>
<evidence type="ECO:0000256" key="2">
    <source>
        <dbReference type="ARBA" id="ARBA00005466"/>
    </source>
</evidence>
<keyword evidence="4" id="KW-0274">FAD</keyword>
<dbReference type="Proteomes" id="UP000439903">
    <property type="component" value="Unassembled WGS sequence"/>
</dbReference>
<keyword evidence="3" id="KW-0285">Flavoprotein</keyword>
<dbReference type="PANTHER" id="PTHR42973">
    <property type="entry name" value="BINDING OXIDOREDUCTASE, PUTATIVE (AFU_ORTHOLOGUE AFUA_1G17690)-RELATED"/>
    <property type="match status" value="1"/>
</dbReference>
<dbReference type="SUPFAM" id="SSF56176">
    <property type="entry name" value="FAD-binding/transporter-associated domain-like"/>
    <property type="match status" value="1"/>
</dbReference>
<keyword evidence="5" id="KW-0560">Oxidoreductase</keyword>
<dbReference type="Pfam" id="PF08031">
    <property type="entry name" value="BBE"/>
    <property type="match status" value="1"/>
</dbReference>
<dbReference type="AlphaFoldDB" id="A0A8H4AS40"/>
<comment type="similarity">
    <text evidence="2">Belongs to the oxygen-dependent FAD-linked oxidoreductase family.</text>
</comment>
<organism evidence="7 8">
    <name type="scientific">Gigaspora margarita</name>
    <dbReference type="NCBI Taxonomy" id="4874"/>
    <lineage>
        <taxon>Eukaryota</taxon>
        <taxon>Fungi</taxon>
        <taxon>Fungi incertae sedis</taxon>
        <taxon>Mucoromycota</taxon>
        <taxon>Glomeromycotina</taxon>
        <taxon>Glomeromycetes</taxon>
        <taxon>Diversisporales</taxon>
        <taxon>Gigasporaceae</taxon>
        <taxon>Gigaspora</taxon>
    </lineage>
</organism>
<keyword evidence="8" id="KW-1185">Reference proteome</keyword>
<dbReference type="PANTHER" id="PTHR42973:SF39">
    <property type="entry name" value="FAD-BINDING PCMH-TYPE DOMAIN-CONTAINING PROTEIN"/>
    <property type="match status" value="1"/>
</dbReference>
<name>A0A8H4AS40_GIGMA</name>
<evidence type="ECO:0000256" key="4">
    <source>
        <dbReference type="ARBA" id="ARBA00022827"/>
    </source>
</evidence>
<dbReference type="GO" id="GO:0071949">
    <property type="term" value="F:FAD binding"/>
    <property type="evidence" value="ECO:0007669"/>
    <property type="project" value="InterPro"/>
</dbReference>
<dbReference type="InterPro" id="IPR016169">
    <property type="entry name" value="FAD-bd_PCMH_sub2"/>
</dbReference>
<evidence type="ECO:0000313" key="7">
    <source>
        <dbReference type="EMBL" id="KAF0527634.1"/>
    </source>
</evidence>
<comment type="caution">
    <text evidence="7">The sequence shown here is derived from an EMBL/GenBank/DDBJ whole genome shotgun (WGS) entry which is preliminary data.</text>
</comment>
<evidence type="ECO:0000256" key="1">
    <source>
        <dbReference type="ARBA" id="ARBA00001974"/>
    </source>
</evidence>
<evidence type="ECO:0000256" key="3">
    <source>
        <dbReference type="ARBA" id="ARBA00022630"/>
    </source>
</evidence>
<dbReference type="InterPro" id="IPR016166">
    <property type="entry name" value="FAD-bd_PCMH"/>
</dbReference>
<dbReference type="InterPro" id="IPR036318">
    <property type="entry name" value="FAD-bd_PCMH-like_sf"/>
</dbReference>
<sequence length="584" mass="66958">MSDFPIPDIFKGKVIKRGDADYEQQSYQYASSSYLEEDIVRPAVIIQPADDDDVIKAIKYASDNKIAVAVRTGGHQYCGASSTSGKNIQLDLSQTYNKDPIQFPTKDPKDFNWENEDCTLVTFGVSYSLGDFNAKLRDKNRFVPHGQCKYVNLGGHVQTGGYGMLGRSFGLLSDYVEKFRIITADGQIRWIEKNNNEDKDLFFAVLGGSPGNFGVITHVTLRVFKDEDHRNSRGLRAAYPYNSKSLKALLDVMVEMVEDENFPADYDYCVTVLETPPAIFPNEISYDQRFNNKGTPQEVGQQQIVWPRSIVVFVQWANLQGDTQTYNPAFINKIRKAAGQGIEVVSDNIHTPMSTLTGHWIVPITREFDLPYIKRVYASNSNAERLKKFKWTNWVVDRIDNAYKQNLNLSVQVQHFGGSNSLYFKNGNNSPTSFSWRDTNLGWTNDAFYHAHLYEEAVTWQEENDKEGVGNPKAKFSEQDHRVLWGSFDLDLSSNHQYYYDSEEKYQRLCQIKNHYDPLGVFTPNRFCIGLPPEDKQPRRIGFAGLKKGTIPEPHKNHEEKFWEMVSMEKVFGKPIPLWHTWRT</sequence>
<gene>
    <name evidence="7" type="ORF">F8M41_013526</name>
</gene>
<dbReference type="Pfam" id="PF01565">
    <property type="entry name" value="FAD_binding_4"/>
    <property type="match status" value="1"/>
</dbReference>
<protein>
    <submittedName>
        <fullName evidence="7">FAD-binding domain-containing protein</fullName>
    </submittedName>
</protein>
<dbReference type="GO" id="GO:0016491">
    <property type="term" value="F:oxidoreductase activity"/>
    <property type="evidence" value="ECO:0007669"/>
    <property type="project" value="UniProtKB-KW"/>
</dbReference>
<accession>A0A8H4AS40</accession>
<comment type="cofactor">
    <cofactor evidence="1">
        <name>FAD</name>
        <dbReference type="ChEBI" id="CHEBI:57692"/>
    </cofactor>
</comment>
<dbReference type="InterPro" id="IPR012951">
    <property type="entry name" value="BBE"/>
</dbReference>
<dbReference type="InterPro" id="IPR050416">
    <property type="entry name" value="FAD-linked_Oxidoreductase"/>
</dbReference>
<feature type="domain" description="FAD-binding PCMH-type" evidence="6">
    <location>
        <begin position="38"/>
        <end position="226"/>
    </location>
</feature>